<reference evidence="1 2" key="2">
    <citation type="journal article" date="2022" name="Mol. Ecol. Resour.">
        <title>The genomes of chicory, endive, great burdock and yacon provide insights into Asteraceae paleo-polyploidization history and plant inulin production.</title>
        <authorList>
            <person name="Fan W."/>
            <person name="Wang S."/>
            <person name="Wang H."/>
            <person name="Wang A."/>
            <person name="Jiang F."/>
            <person name="Liu H."/>
            <person name="Zhao H."/>
            <person name="Xu D."/>
            <person name="Zhang Y."/>
        </authorList>
    </citation>
    <scope>NUCLEOTIDE SEQUENCE [LARGE SCALE GENOMIC DNA]</scope>
    <source>
        <strain evidence="2">cv. Yunnan</strain>
        <tissue evidence="1">Leaves</tissue>
    </source>
</reference>
<organism evidence="1 2">
    <name type="scientific">Smallanthus sonchifolius</name>
    <dbReference type="NCBI Taxonomy" id="185202"/>
    <lineage>
        <taxon>Eukaryota</taxon>
        <taxon>Viridiplantae</taxon>
        <taxon>Streptophyta</taxon>
        <taxon>Embryophyta</taxon>
        <taxon>Tracheophyta</taxon>
        <taxon>Spermatophyta</taxon>
        <taxon>Magnoliopsida</taxon>
        <taxon>eudicotyledons</taxon>
        <taxon>Gunneridae</taxon>
        <taxon>Pentapetalae</taxon>
        <taxon>asterids</taxon>
        <taxon>campanulids</taxon>
        <taxon>Asterales</taxon>
        <taxon>Asteraceae</taxon>
        <taxon>Asteroideae</taxon>
        <taxon>Heliantheae alliance</taxon>
        <taxon>Millerieae</taxon>
        <taxon>Smallanthus</taxon>
    </lineage>
</organism>
<keyword evidence="2" id="KW-1185">Reference proteome</keyword>
<accession>A0ACB9IUQ0</accession>
<dbReference type="Proteomes" id="UP001056120">
    <property type="component" value="Linkage Group LG07"/>
</dbReference>
<comment type="caution">
    <text evidence="1">The sequence shown here is derived from an EMBL/GenBank/DDBJ whole genome shotgun (WGS) entry which is preliminary data.</text>
</comment>
<proteinExistence type="predicted"/>
<gene>
    <name evidence="1" type="ORF">L1987_20816</name>
</gene>
<reference evidence="2" key="1">
    <citation type="journal article" date="2022" name="Mol. Ecol. Resour.">
        <title>The genomes of chicory, endive, great burdock and yacon provide insights into Asteraceae palaeo-polyploidization history and plant inulin production.</title>
        <authorList>
            <person name="Fan W."/>
            <person name="Wang S."/>
            <person name="Wang H."/>
            <person name="Wang A."/>
            <person name="Jiang F."/>
            <person name="Liu H."/>
            <person name="Zhao H."/>
            <person name="Xu D."/>
            <person name="Zhang Y."/>
        </authorList>
    </citation>
    <scope>NUCLEOTIDE SEQUENCE [LARGE SCALE GENOMIC DNA]</scope>
    <source>
        <strain evidence="2">cv. Yunnan</strain>
    </source>
</reference>
<name>A0ACB9IUQ0_9ASTR</name>
<evidence type="ECO:0000313" key="1">
    <source>
        <dbReference type="EMBL" id="KAI3811100.1"/>
    </source>
</evidence>
<protein>
    <submittedName>
        <fullName evidence="1">Uncharacterized protein</fullName>
    </submittedName>
</protein>
<dbReference type="EMBL" id="CM042024">
    <property type="protein sequence ID" value="KAI3811100.1"/>
    <property type="molecule type" value="Genomic_DNA"/>
</dbReference>
<sequence>MIQCSGSLHSVLVQRLLAELLVVIFSQPSWWRESSPPEALHKGSLPRALPQPCGASTQQVFPPGQGGYLGQAPPWPRGTGQGLASPSASVGRLDPPGVPGRARPPLGGRPSCPHGECHELQAKVWSAP</sequence>
<evidence type="ECO:0000313" key="2">
    <source>
        <dbReference type="Proteomes" id="UP001056120"/>
    </source>
</evidence>